<proteinExistence type="predicted"/>
<dbReference type="OrthoDB" id="122670at2"/>
<dbReference type="AlphaFoldDB" id="A0A1W2GR47"/>
<sequence length="77" mass="8824">MPTVLIIGAFRFFFYSNEHLPEHVHVESGEGVAKYSLRPVELVKSSGLNASELSKIRKLVLENQVTLLSKWDEYFNN</sequence>
<dbReference type="EMBL" id="FWYF01000005">
    <property type="protein sequence ID" value="SMD38828.1"/>
    <property type="molecule type" value="Genomic_DNA"/>
</dbReference>
<name>A0A1W2GR47_REIFA</name>
<evidence type="ECO:0008006" key="3">
    <source>
        <dbReference type="Google" id="ProtNLM"/>
    </source>
</evidence>
<protein>
    <recommendedName>
        <fullName evidence="3">DUF4160 domain-containing protein</fullName>
    </recommendedName>
</protein>
<organism evidence="1 2">
    <name type="scientific">Reichenbachiella faecimaris</name>
    <dbReference type="NCBI Taxonomy" id="692418"/>
    <lineage>
        <taxon>Bacteria</taxon>
        <taxon>Pseudomonadati</taxon>
        <taxon>Bacteroidota</taxon>
        <taxon>Cytophagia</taxon>
        <taxon>Cytophagales</taxon>
        <taxon>Reichenbachiellaceae</taxon>
        <taxon>Reichenbachiella</taxon>
    </lineage>
</organism>
<dbReference type="STRING" id="692418.SAMN04488029_3896"/>
<reference evidence="1 2" key="1">
    <citation type="submission" date="2017-04" db="EMBL/GenBank/DDBJ databases">
        <authorList>
            <person name="Afonso C.L."/>
            <person name="Miller P.J."/>
            <person name="Scott M.A."/>
            <person name="Spackman E."/>
            <person name="Goraichik I."/>
            <person name="Dimitrov K.M."/>
            <person name="Suarez D.L."/>
            <person name="Swayne D.E."/>
        </authorList>
    </citation>
    <scope>NUCLEOTIDE SEQUENCE [LARGE SCALE GENOMIC DNA]</scope>
    <source>
        <strain evidence="1 2">DSM 26133</strain>
    </source>
</reference>
<dbReference type="InterPro" id="IPR025427">
    <property type="entry name" value="DUF4160"/>
</dbReference>
<dbReference type="RefSeq" id="WP_084374519.1">
    <property type="nucleotide sequence ID" value="NZ_FWYF01000005.1"/>
</dbReference>
<evidence type="ECO:0000313" key="2">
    <source>
        <dbReference type="Proteomes" id="UP000192472"/>
    </source>
</evidence>
<gene>
    <name evidence="1" type="ORF">SAMN04488029_3896</name>
</gene>
<keyword evidence="2" id="KW-1185">Reference proteome</keyword>
<accession>A0A1W2GR47</accession>
<dbReference type="Pfam" id="PF13711">
    <property type="entry name" value="DUF4160"/>
    <property type="match status" value="1"/>
</dbReference>
<evidence type="ECO:0000313" key="1">
    <source>
        <dbReference type="EMBL" id="SMD38828.1"/>
    </source>
</evidence>
<dbReference type="Proteomes" id="UP000192472">
    <property type="component" value="Unassembled WGS sequence"/>
</dbReference>